<accession>A0A401YZT2</accession>
<feature type="compositionally biased region" description="Basic and acidic residues" evidence="1">
    <location>
        <begin position="1"/>
        <end position="16"/>
    </location>
</feature>
<evidence type="ECO:0000313" key="3">
    <source>
        <dbReference type="Proteomes" id="UP000286931"/>
    </source>
</evidence>
<keyword evidence="3" id="KW-1185">Reference proteome</keyword>
<sequence>MYGNGDRDTPAWERPGRFAHAATGDEAQARPRGKDGIAPAGWPRGVRPPGAPGWEDTAVAWLYDLCPPGYRSHEVLRKYPVILARMARQHVAAALAAARHGYGTARVDLKEAVPVHALEATLRMYEYEGSRAAATERAVRLVEEALGGERWEPRL</sequence>
<dbReference type="Proteomes" id="UP000286931">
    <property type="component" value="Unassembled WGS sequence"/>
</dbReference>
<feature type="region of interest" description="Disordered" evidence="1">
    <location>
        <begin position="1"/>
        <end position="49"/>
    </location>
</feature>
<protein>
    <submittedName>
        <fullName evidence="2">Uncharacterized protein</fullName>
    </submittedName>
</protein>
<organism evidence="2 3">
    <name type="scientific">Embleya hyalina</name>
    <dbReference type="NCBI Taxonomy" id="516124"/>
    <lineage>
        <taxon>Bacteria</taxon>
        <taxon>Bacillati</taxon>
        <taxon>Actinomycetota</taxon>
        <taxon>Actinomycetes</taxon>
        <taxon>Kitasatosporales</taxon>
        <taxon>Streptomycetaceae</taxon>
        <taxon>Embleya</taxon>
    </lineage>
</organism>
<name>A0A401YZT2_9ACTN</name>
<proteinExistence type="predicted"/>
<comment type="caution">
    <text evidence="2">The sequence shown here is derived from an EMBL/GenBank/DDBJ whole genome shotgun (WGS) entry which is preliminary data.</text>
</comment>
<dbReference type="RefSeq" id="WP_218043208.1">
    <property type="nucleotide sequence ID" value="NZ_BIFH01000036.1"/>
</dbReference>
<reference evidence="2 3" key="1">
    <citation type="submission" date="2018-12" db="EMBL/GenBank/DDBJ databases">
        <title>Draft genome sequence of Embleya hyalina NBRC 13850T.</title>
        <authorList>
            <person name="Komaki H."/>
            <person name="Hosoyama A."/>
            <person name="Kimura A."/>
            <person name="Ichikawa N."/>
            <person name="Tamura T."/>
        </authorList>
    </citation>
    <scope>NUCLEOTIDE SEQUENCE [LARGE SCALE GENOMIC DNA]</scope>
    <source>
        <strain evidence="2 3">NBRC 13850</strain>
    </source>
</reference>
<dbReference type="AlphaFoldDB" id="A0A401YZT2"/>
<evidence type="ECO:0000313" key="2">
    <source>
        <dbReference type="EMBL" id="GCE00068.1"/>
    </source>
</evidence>
<dbReference type="EMBL" id="BIFH01000036">
    <property type="protein sequence ID" value="GCE00068.1"/>
    <property type="molecule type" value="Genomic_DNA"/>
</dbReference>
<evidence type="ECO:0000256" key="1">
    <source>
        <dbReference type="SAM" id="MobiDB-lite"/>
    </source>
</evidence>
<gene>
    <name evidence="2" type="ORF">EHYA_07793</name>
</gene>